<dbReference type="EMBL" id="BORC01000002">
    <property type="protein sequence ID" value="GIN61734.1"/>
    <property type="molecule type" value="Genomic_DNA"/>
</dbReference>
<dbReference type="CDD" id="cd03801">
    <property type="entry name" value="GT4_PimA-like"/>
    <property type="match status" value="1"/>
</dbReference>
<dbReference type="GO" id="GO:0009103">
    <property type="term" value="P:lipopolysaccharide biosynthetic process"/>
    <property type="evidence" value="ECO:0007669"/>
    <property type="project" value="TreeGrafter"/>
</dbReference>
<keyword evidence="1" id="KW-0808">Transferase</keyword>
<dbReference type="SUPFAM" id="SSF53756">
    <property type="entry name" value="UDP-Glycosyltransferase/glycogen phosphorylase"/>
    <property type="match status" value="1"/>
</dbReference>
<dbReference type="RefSeq" id="WP_212933496.1">
    <property type="nucleotide sequence ID" value="NZ_BORC01000002.1"/>
</dbReference>
<dbReference type="Pfam" id="PF00534">
    <property type="entry name" value="Glycos_transf_1"/>
    <property type="match status" value="1"/>
</dbReference>
<sequence length="333" mass="38924">MKVLHIPYGSPMIDLCHALQKQGIKATACHFTSNRYQFQPDICLNLERLSTEDREQRLSAFLDQAIKEYDIFHFHFGESFFPDKRDLEQIKKAGKKMVMHHHGSDVRIFSIARKMNPYIRVKPEWTEKKIRENLDILSKYIDHAFVQDYELYAYIQPYYKEIHVIPHTLDVNQILPTYPEVKQAPLVVHAPTRRDLKGTDHIVKAVNQLKHEGLQFHFQLIEGLTYEQTKELLAQADIVIDQLRIGAYGYVSTEAMAFGKPVICYLRRDVMKKYPSGLPIVNADPGNIKKILKELITSPHEWKELGIRGRQYVEQNHSQEAVAKQYIHIYKKL</sequence>
<organism evidence="3 4">
    <name type="scientific">Robertmurraya siralis</name>
    <dbReference type="NCBI Taxonomy" id="77777"/>
    <lineage>
        <taxon>Bacteria</taxon>
        <taxon>Bacillati</taxon>
        <taxon>Bacillota</taxon>
        <taxon>Bacilli</taxon>
        <taxon>Bacillales</taxon>
        <taxon>Bacillaceae</taxon>
        <taxon>Robertmurraya</taxon>
    </lineage>
</organism>
<dbReference type="PANTHER" id="PTHR46401:SF2">
    <property type="entry name" value="GLYCOSYLTRANSFERASE WBBK-RELATED"/>
    <property type="match status" value="1"/>
</dbReference>
<dbReference type="Proteomes" id="UP000682111">
    <property type="component" value="Unassembled WGS sequence"/>
</dbReference>
<dbReference type="InterPro" id="IPR001296">
    <property type="entry name" value="Glyco_trans_1"/>
</dbReference>
<gene>
    <name evidence="3" type="ORF">J27TS8_17270</name>
</gene>
<dbReference type="PANTHER" id="PTHR46401">
    <property type="entry name" value="GLYCOSYLTRANSFERASE WBBK-RELATED"/>
    <property type="match status" value="1"/>
</dbReference>
<dbReference type="Gene3D" id="3.40.50.2000">
    <property type="entry name" value="Glycogen Phosphorylase B"/>
    <property type="match status" value="3"/>
</dbReference>
<comment type="caution">
    <text evidence="3">The sequence shown here is derived from an EMBL/GenBank/DDBJ whole genome shotgun (WGS) entry which is preliminary data.</text>
</comment>
<accession>A0A919WH82</accession>
<evidence type="ECO:0000313" key="3">
    <source>
        <dbReference type="EMBL" id="GIN61734.1"/>
    </source>
</evidence>
<protein>
    <recommendedName>
        <fullName evidence="2">Glycosyl transferase family 1 domain-containing protein</fullName>
    </recommendedName>
</protein>
<dbReference type="GO" id="GO:0016757">
    <property type="term" value="F:glycosyltransferase activity"/>
    <property type="evidence" value="ECO:0007669"/>
    <property type="project" value="InterPro"/>
</dbReference>
<reference evidence="3" key="1">
    <citation type="submission" date="2021-03" db="EMBL/GenBank/DDBJ databases">
        <title>Antimicrobial resistance genes in bacteria isolated from Japanese honey, and their potential for conferring macrolide and lincosamide resistance in the American foulbrood pathogen Paenibacillus larvae.</title>
        <authorList>
            <person name="Okamoto M."/>
            <person name="Kumagai M."/>
            <person name="Kanamori H."/>
            <person name="Takamatsu D."/>
        </authorList>
    </citation>
    <scope>NUCLEOTIDE SEQUENCE</scope>
    <source>
        <strain evidence="3">J27TS8</strain>
    </source>
</reference>
<evidence type="ECO:0000256" key="1">
    <source>
        <dbReference type="ARBA" id="ARBA00022679"/>
    </source>
</evidence>
<feature type="domain" description="Glycosyl transferase family 1" evidence="2">
    <location>
        <begin position="206"/>
        <end position="310"/>
    </location>
</feature>
<dbReference type="AlphaFoldDB" id="A0A919WH82"/>
<keyword evidence="4" id="KW-1185">Reference proteome</keyword>
<evidence type="ECO:0000313" key="4">
    <source>
        <dbReference type="Proteomes" id="UP000682111"/>
    </source>
</evidence>
<name>A0A919WH82_9BACI</name>
<evidence type="ECO:0000259" key="2">
    <source>
        <dbReference type="Pfam" id="PF00534"/>
    </source>
</evidence>
<proteinExistence type="predicted"/>